<dbReference type="PANTHER" id="PTHR43521:SF1">
    <property type="entry name" value="ALPHA-AMINOADIPIC SEMIALDEHYDE DEHYDROGENASE"/>
    <property type="match status" value="1"/>
</dbReference>
<dbReference type="EC" id="1.2.1.3" evidence="5"/>
<reference evidence="10 11" key="1">
    <citation type="journal article" date="2018" name="New Phytol.">
        <title>Phylogenomics of Endogonaceae and evolution of mycorrhizas within Mucoromycota.</title>
        <authorList>
            <person name="Chang Y."/>
            <person name="Desiro A."/>
            <person name="Na H."/>
            <person name="Sandor L."/>
            <person name="Lipzen A."/>
            <person name="Clum A."/>
            <person name="Barry K."/>
            <person name="Grigoriev I.V."/>
            <person name="Martin F.M."/>
            <person name="Stajich J.E."/>
            <person name="Smith M.E."/>
            <person name="Bonito G."/>
            <person name="Spatafora J.W."/>
        </authorList>
    </citation>
    <scope>NUCLEOTIDE SEQUENCE [LARGE SCALE GENOMIC DNA]</scope>
    <source>
        <strain evidence="10 11">AD002</strain>
    </source>
</reference>
<proteinExistence type="inferred from homology"/>
<dbReference type="InterPro" id="IPR016162">
    <property type="entry name" value="Ald_DH_N"/>
</dbReference>
<accession>A0A433QLD0</accession>
<evidence type="ECO:0000313" key="10">
    <source>
        <dbReference type="EMBL" id="RUS30577.1"/>
    </source>
</evidence>
<gene>
    <name evidence="10" type="ORF">BC938DRAFT_479229</name>
</gene>
<dbReference type="Gene3D" id="3.40.309.10">
    <property type="entry name" value="Aldehyde Dehydrogenase, Chain A, domain 2"/>
    <property type="match status" value="1"/>
</dbReference>
<evidence type="ECO:0000313" key="11">
    <source>
        <dbReference type="Proteomes" id="UP000274822"/>
    </source>
</evidence>
<organism evidence="10 11">
    <name type="scientific">Jimgerdemannia flammicorona</name>
    <dbReference type="NCBI Taxonomy" id="994334"/>
    <lineage>
        <taxon>Eukaryota</taxon>
        <taxon>Fungi</taxon>
        <taxon>Fungi incertae sedis</taxon>
        <taxon>Mucoromycota</taxon>
        <taxon>Mucoromycotina</taxon>
        <taxon>Endogonomycetes</taxon>
        <taxon>Endogonales</taxon>
        <taxon>Endogonaceae</taxon>
        <taxon>Jimgerdemannia</taxon>
    </lineage>
</organism>
<feature type="domain" description="Aldehyde dehydrogenase" evidence="9">
    <location>
        <begin position="545"/>
        <end position="625"/>
    </location>
</feature>
<evidence type="ECO:0000256" key="3">
    <source>
        <dbReference type="ARBA" id="ARBA00023002"/>
    </source>
</evidence>
<comment type="similarity">
    <text evidence="1 7">Belongs to the aldehyde dehydrogenase family.</text>
</comment>
<evidence type="ECO:0000256" key="4">
    <source>
        <dbReference type="ARBA" id="ARBA00023027"/>
    </source>
</evidence>
<dbReference type="Proteomes" id="UP000274822">
    <property type="component" value="Unassembled WGS sequence"/>
</dbReference>
<dbReference type="Pfam" id="PF00171">
    <property type="entry name" value="Aldedh"/>
    <property type="match status" value="2"/>
</dbReference>
<dbReference type="InterPro" id="IPR016161">
    <property type="entry name" value="Ald_DH/histidinol_DH"/>
</dbReference>
<feature type="compositionally biased region" description="Basic and acidic residues" evidence="8">
    <location>
        <begin position="36"/>
        <end position="49"/>
    </location>
</feature>
<dbReference type="PROSITE" id="PS00687">
    <property type="entry name" value="ALDEHYDE_DEHYDR_GLU"/>
    <property type="match status" value="1"/>
</dbReference>
<dbReference type="CDD" id="cd07130">
    <property type="entry name" value="ALDH_F7_AASADH"/>
    <property type="match status" value="1"/>
</dbReference>
<feature type="non-terminal residue" evidence="10">
    <location>
        <position position="1"/>
    </location>
</feature>
<comment type="caution">
    <text evidence="10">The sequence shown here is derived from an EMBL/GenBank/DDBJ whole genome shotgun (WGS) entry which is preliminary data.</text>
</comment>
<evidence type="ECO:0000256" key="1">
    <source>
        <dbReference type="ARBA" id="ARBA00009986"/>
    </source>
</evidence>
<dbReference type="InterPro" id="IPR016163">
    <property type="entry name" value="Ald_DH_C"/>
</dbReference>
<evidence type="ECO:0000259" key="9">
    <source>
        <dbReference type="Pfam" id="PF00171"/>
    </source>
</evidence>
<dbReference type="GO" id="GO:0004029">
    <property type="term" value="F:aldehyde dehydrogenase (NAD+) activity"/>
    <property type="evidence" value="ECO:0007669"/>
    <property type="project" value="UniProtKB-EC"/>
</dbReference>
<dbReference type="InterPro" id="IPR044638">
    <property type="entry name" value="ALDH7A1-like"/>
</dbReference>
<dbReference type="InterPro" id="IPR029510">
    <property type="entry name" value="Ald_DH_CS_GLU"/>
</dbReference>
<keyword evidence="3 7" id="KW-0560">Oxidoreductase</keyword>
<dbReference type="AlphaFoldDB" id="A0A433QLD0"/>
<evidence type="ECO:0000256" key="7">
    <source>
        <dbReference type="RuleBase" id="RU003345"/>
    </source>
</evidence>
<comment type="subunit">
    <text evidence="2">Homotetramer.</text>
</comment>
<sequence length="639" mass="68068">DGLPGEAALGVADHVALREDGLQSQEGVARPQGLGDGDRRVGGDGREGAVEAGGESQGFCGGHGAVGVGAVCGGATSPFSLPSTMLRSLLSSPLVRTQRNLRFLSNFVRYKDTFDRLNIKEHNHGVFNGKWAGTGPVLHSVSPVNNELIAEVTTATPKELDETIAEARKAQIVWREVSDPPHIAMVPAPKRGQVLFDIRTRLHAHRHDLGTLVALEMGKILPEGVGEIQEYIDILDYSLGLSRSLNGQIIPSERPGHIMLETWNPLGLVGVISAFNFPVAVYGWNAAIAMVTGNSVIWKPAPTTPLASVAVQLIQQEVLEQHGLPTAICSLANGGADVGQTLAEDRRVDLLSFTGSTPVGRRVGTVVQERFGKSILELGGNNAIIVNEDADLDLALRSVVFAAVGTAGQRCTTTRRLFLHEKIHDQFMKSLVAAYKQVKIGDPLQSGVLCGPLHTKAAVDAYSKGVEDVKAQGGEVLYGGKVLTEGEYAKGNFVMPTITKVNSAMDVVKHEVFVPILHTMKFKIEKLQSYANPIGPTLTSRFHHTQDFDEVIAQHNSVSQGLSSSLFTRDAGAMFKWIGPAGSDCGIVNVNIPTNGAEIGGAFGGEKETGGGRESGSDSWKHTINYSGQLPLAQGIVFA</sequence>
<protein>
    <recommendedName>
        <fullName evidence="5">aldehyde dehydrogenase (NAD(+))</fullName>
        <ecNumber evidence="5">1.2.1.3</ecNumber>
    </recommendedName>
</protein>
<evidence type="ECO:0000256" key="8">
    <source>
        <dbReference type="SAM" id="MobiDB-lite"/>
    </source>
</evidence>
<feature type="region of interest" description="Disordered" evidence="8">
    <location>
        <begin position="21"/>
        <end position="54"/>
    </location>
</feature>
<dbReference type="SUPFAM" id="SSF53720">
    <property type="entry name" value="ALDH-like"/>
    <property type="match status" value="1"/>
</dbReference>
<evidence type="ECO:0000256" key="6">
    <source>
        <dbReference type="PROSITE-ProRule" id="PRU10007"/>
    </source>
</evidence>
<dbReference type="PANTHER" id="PTHR43521">
    <property type="entry name" value="ALPHA-AMINOADIPIC SEMIALDEHYDE DEHYDROGENASE"/>
    <property type="match status" value="1"/>
</dbReference>
<keyword evidence="4" id="KW-0520">NAD</keyword>
<keyword evidence="11" id="KW-1185">Reference proteome</keyword>
<evidence type="ECO:0000256" key="2">
    <source>
        <dbReference type="ARBA" id="ARBA00011881"/>
    </source>
</evidence>
<feature type="domain" description="Aldehyde dehydrogenase" evidence="9">
    <location>
        <begin position="138"/>
        <end position="524"/>
    </location>
</feature>
<dbReference type="InterPro" id="IPR015590">
    <property type="entry name" value="Aldehyde_DH_dom"/>
</dbReference>
<evidence type="ECO:0000256" key="5">
    <source>
        <dbReference type="ARBA" id="ARBA00024226"/>
    </source>
</evidence>
<feature type="active site" evidence="6">
    <location>
        <position position="377"/>
    </location>
</feature>
<dbReference type="Gene3D" id="3.40.605.10">
    <property type="entry name" value="Aldehyde Dehydrogenase, Chain A, domain 1"/>
    <property type="match status" value="1"/>
</dbReference>
<dbReference type="EMBL" id="RBNJ01003740">
    <property type="protein sequence ID" value="RUS30577.1"/>
    <property type="molecule type" value="Genomic_DNA"/>
</dbReference>
<name>A0A433QLD0_9FUNG</name>